<feature type="domain" description="SnoaL-like" evidence="1">
    <location>
        <begin position="13"/>
        <end position="123"/>
    </location>
</feature>
<evidence type="ECO:0000313" key="3">
    <source>
        <dbReference type="Proteomes" id="UP000624325"/>
    </source>
</evidence>
<keyword evidence="3" id="KW-1185">Reference proteome</keyword>
<comment type="caution">
    <text evidence="2">The sequence shown here is derived from an EMBL/GenBank/DDBJ whole genome shotgun (WGS) entry which is preliminary data.</text>
</comment>
<evidence type="ECO:0000313" key="2">
    <source>
        <dbReference type="EMBL" id="GIF58129.1"/>
    </source>
</evidence>
<protein>
    <recommendedName>
        <fullName evidence="1">SnoaL-like domain-containing protein</fullName>
    </recommendedName>
</protein>
<gene>
    <name evidence="2" type="ORF">Air01nite_42240</name>
</gene>
<sequence length="141" mass="15277">MGEARELLDRMTVAAMEAHDVDATAALYADDAVVMTPDAGEVKGRQQIGDYWRQFIDGFPDGSWESTSKVESGDKAVDEGFFVGTNTGSVRGPTGATMEPTGKHVKIRGADIATVKNGKITEHHLYFDELDFQRQLGLAPS</sequence>
<dbReference type="PANTHER" id="PTHR38436">
    <property type="entry name" value="POLYKETIDE CYCLASE SNOAL-LIKE DOMAIN"/>
    <property type="match status" value="1"/>
</dbReference>
<dbReference type="Proteomes" id="UP000624325">
    <property type="component" value="Unassembled WGS sequence"/>
</dbReference>
<evidence type="ECO:0000259" key="1">
    <source>
        <dbReference type="Pfam" id="PF12680"/>
    </source>
</evidence>
<dbReference type="InterPro" id="IPR009959">
    <property type="entry name" value="Cyclase_SnoaL-like"/>
</dbReference>
<dbReference type="RefSeq" id="WP_203704503.1">
    <property type="nucleotide sequence ID" value="NZ_BAAALU010000004.1"/>
</dbReference>
<proteinExistence type="predicted"/>
<reference evidence="2 3" key="1">
    <citation type="submission" date="2021-01" db="EMBL/GenBank/DDBJ databases">
        <title>Whole genome shotgun sequence of Asanoa iriomotensis NBRC 100142.</title>
        <authorList>
            <person name="Komaki H."/>
            <person name="Tamura T."/>
        </authorList>
    </citation>
    <scope>NUCLEOTIDE SEQUENCE [LARGE SCALE GENOMIC DNA]</scope>
    <source>
        <strain evidence="2 3">NBRC 100142</strain>
    </source>
</reference>
<dbReference type="InterPro" id="IPR037401">
    <property type="entry name" value="SnoaL-like"/>
</dbReference>
<dbReference type="PANTHER" id="PTHR38436:SF1">
    <property type="entry name" value="ESTER CYCLASE"/>
    <property type="match status" value="1"/>
</dbReference>
<dbReference type="InterPro" id="IPR032710">
    <property type="entry name" value="NTF2-like_dom_sf"/>
</dbReference>
<dbReference type="SUPFAM" id="SSF54427">
    <property type="entry name" value="NTF2-like"/>
    <property type="match status" value="1"/>
</dbReference>
<dbReference type="Pfam" id="PF12680">
    <property type="entry name" value="SnoaL_2"/>
    <property type="match status" value="1"/>
</dbReference>
<dbReference type="Gene3D" id="3.10.450.50">
    <property type="match status" value="1"/>
</dbReference>
<name>A0ABQ4C5R9_9ACTN</name>
<accession>A0ABQ4C5R9</accession>
<organism evidence="2 3">
    <name type="scientific">Asanoa iriomotensis</name>
    <dbReference type="NCBI Taxonomy" id="234613"/>
    <lineage>
        <taxon>Bacteria</taxon>
        <taxon>Bacillati</taxon>
        <taxon>Actinomycetota</taxon>
        <taxon>Actinomycetes</taxon>
        <taxon>Micromonosporales</taxon>
        <taxon>Micromonosporaceae</taxon>
        <taxon>Asanoa</taxon>
    </lineage>
</organism>
<dbReference type="EMBL" id="BONC01000030">
    <property type="protein sequence ID" value="GIF58129.1"/>
    <property type="molecule type" value="Genomic_DNA"/>
</dbReference>